<keyword evidence="4 7" id="KW-0067">ATP-binding</keyword>
<evidence type="ECO:0000256" key="4">
    <source>
        <dbReference type="ARBA" id="ARBA00022840"/>
    </source>
</evidence>
<keyword evidence="2" id="KW-0813">Transport</keyword>
<evidence type="ECO:0000313" key="7">
    <source>
        <dbReference type="EMBL" id="ADM28546.1"/>
    </source>
</evidence>
<evidence type="ECO:0000256" key="1">
    <source>
        <dbReference type="ARBA" id="ARBA00005417"/>
    </source>
</evidence>
<evidence type="ECO:0000256" key="5">
    <source>
        <dbReference type="ARBA" id="ARBA00022970"/>
    </source>
</evidence>
<sequence>MAVLEVKNLYSGYGKIKVLFDINFSADEGKITAIIGPNGAGKSTLLNSIYGIADIYDGKVLLNGIDITGLKPYIIARMGIGYVPQTNNIFSELSVEENLRIAVRNVSREEFKARMEEVLDFFPKLRELLHRKAGTLSGGERRMLAIAIALMRRPNILLLDEITTDLAPIVVKRILEKVVELRDKMGMTIVMVEQYARRALEICDKVYLIASGQVKFEGDPKQLLEQRELVSLYLGAL</sequence>
<dbReference type="SMART" id="SM00382">
    <property type="entry name" value="AAA"/>
    <property type="match status" value="1"/>
</dbReference>
<reference evidence="7 8" key="1">
    <citation type="journal article" date="2010" name="Stand. Genomic Sci.">
        <title>Complete genome sequence of Ignisphaera aggregans type strain (AQ1.S1).</title>
        <authorList>
            <person name="Goker M."/>
            <person name="Held B."/>
            <person name="Lapidus A."/>
            <person name="Nolan M."/>
            <person name="Spring S."/>
            <person name="Yasawong M."/>
            <person name="Lucas S."/>
            <person name="Glavina Del Rio T."/>
            <person name="Tice H."/>
            <person name="Cheng J.F."/>
            <person name="Goodwin L."/>
            <person name="Tapia R."/>
            <person name="Pitluck S."/>
            <person name="Liolios K."/>
            <person name="Ivanova N."/>
            <person name="Mavromatis K."/>
            <person name="Mikhailova N."/>
            <person name="Pati A."/>
            <person name="Chen A."/>
            <person name="Palaniappan K."/>
            <person name="Brambilla E."/>
            <person name="Land M."/>
            <person name="Hauser L."/>
            <person name="Chang Y.J."/>
            <person name="Jeffries C.D."/>
            <person name="Brettin T."/>
            <person name="Detter J.C."/>
            <person name="Han C."/>
            <person name="Rohde M."/>
            <person name="Sikorski J."/>
            <person name="Woyke T."/>
            <person name="Bristow J."/>
            <person name="Eisen J.A."/>
            <person name="Markowitz V."/>
            <person name="Hugenholtz P."/>
            <person name="Kyrpides N.C."/>
            <person name="Klenk H.P."/>
        </authorList>
    </citation>
    <scope>NUCLEOTIDE SEQUENCE [LARGE SCALE GENOMIC DNA]</scope>
    <source>
        <strain evidence="8">DSM 17230 / JCM 13409 / AQ1.S1</strain>
    </source>
</reference>
<dbReference type="AlphaFoldDB" id="E0SS89"/>
<gene>
    <name evidence="7" type="ordered locus">Igag_1749</name>
</gene>
<dbReference type="PROSITE" id="PS50893">
    <property type="entry name" value="ABC_TRANSPORTER_2"/>
    <property type="match status" value="1"/>
</dbReference>
<accession>E0SS89</accession>
<evidence type="ECO:0000313" key="8">
    <source>
        <dbReference type="Proteomes" id="UP000001304"/>
    </source>
</evidence>
<dbReference type="InterPro" id="IPR052156">
    <property type="entry name" value="BCAA_Transport_ATP-bd_LivF"/>
</dbReference>
<feature type="domain" description="ABC transporter" evidence="6">
    <location>
        <begin position="4"/>
        <end position="236"/>
    </location>
</feature>
<dbReference type="GO" id="GO:0015807">
    <property type="term" value="P:L-amino acid transport"/>
    <property type="evidence" value="ECO:0007669"/>
    <property type="project" value="TreeGrafter"/>
</dbReference>
<dbReference type="InterPro" id="IPR027417">
    <property type="entry name" value="P-loop_NTPase"/>
</dbReference>
<keyword evidence="5" id="KW-0029">Amino-acid transport</keyword>
<dbReference type="InterPro" id="IPR003439">
    <property type="entry name" value="ABC_transporter-like_ATP-bd"/>
</dbReference>
<dbReference type="InterPro" id="IPR017871">
    <property type="entry name" value="ABC_transporter-like_CS"/>
</dbReference>
<dbReference type="Proteomes" id="UP000001304">
    <property type="component" value="Chromosome"/>
</dbReference>
<comment type="similarity">
    <text evidence="1">Belongs to the ABC transporter superfamily.</text>
</comment>
<dbReference type="PANTHER" id="PTHR43820:SF7">
    <property type="entry name" value="BRANCHED-CHAIN AMINO ACID TRANSPORT ATP-BINDING PROTEIN LIVF-RELATED"/>
    <property type="match status" value="1"/>
</dbReference>
<name>E0SS89_IGNAA</name>
<dbReference type="CDD" id="cd03224">
    <property type="entry name" value="ABC_TM1139_LivF_branched"/>
    <property type="match status" value="1"/>
</dbReference>
<dbReference type="KEGG" id="iag:Igag_1749"/>
<dbReference type="SUPFAM" id="SSF52540">
    <property type="entry name" value="P-loop containing nucleoside triphosphate hydrolases"/>
    <property type="match status" value="1"/>
</dbReference>
<dbReference type="GO" id="GO:0016887">
    <property type="term" value="F:ATP hydrolysis activity"/>
    <property type="evidence" value="ECO:0007669"/>
    <property type="project" value="InterPro"/>
</dbReference>
<dbReference type="PROSITE" id="PS00211">
    <property type="entry name" value="ABC_TRANSPORTER_1"/>
    <property type="match status" value="1"/>
</dbReference>
<keyword evidence="8" id="KW-1185">Reference proteome</keyword>
<evidence type="ECO:0000259" key="6">
    <source>
        <dbReference type="PROSITE" id="PS50893"/>
    </source>
</evidence>
<dbReference type="Pfam" id="PF00005">
    <property type="entry name" value="ABC_tran"/>
    <property type="match status" value="1"/>
</dbReference>
<organism evidence="7 8">
    <name type="scientific">Ignisphaera aggregans (strain DSM 17230 / JCM 13409 / AQ1.S1)</name>
    <dbReference type="NCBI Taxonomy" id="583356"/>
    <lineage>
        <taxon>Archaea</taxon>
        <taxon>Thermoproteota</taxon>
        <taxon>Thermoprotei</taxon>
        <taxon>Desulfurococcales</taxon>
        <taxon>Desulfurococcaceae</taxon>
        <taxon>Ignisphaera</taxon>
    </lineage>
</organism>
<dbReference type="STRING" id="583356.Igag_1749"/>
<dbReference type="HOGENOM" id="CLU_000604_1_2_2"/>
<dbReference type="PANTHER" id="PTHR43820">
    <property type="entry name" value="HIGH-AFFINITY BRANCHED-CHAIN AMINO ACID TRANSPORT ATP-BINDING PROTEIN LIVF"/>
    <property type="match status" value="1"/>
</dbReference>
<evidence type="ECO:0000256" key="2">
    <source>
        <dbReference type="ARBA" id="ARBA00022448"/>
    </source>
</evidence>
<dbReference type="GO" id="GO:0005524">
    <property type="term" value="F:ATP binding"/>
    <property type="evidence" value="ECO:0007669"/>
    <property type="project" value="UniProtKB-KW"/>
</dbReference>
<keyword evidence="3" id="KW-0547">Nucleotide-binding</keyword>
<dbReference type="BioCyc" id="IAGG583356:GHAH-1736-MONOMER"/>
<dbReference type="EMBL" id="CP002098">
    <property type="protein sequence ID" value="ADM28546.1"/>
    <property type="molecule type" value="Genomic_DNA"/>
</dbReference>
<dbReference type="GO" id="GO:0015658">
    <property type="term" value="F:branched-chain amino acid transmembrane transporter activity"/>
    <property type="evidence" value="ECO:0007669"/>
    <property type="project" value="TreeGrafter"/>
</dbReference>
<protein>
    <submittedName>
        <fullName evidence="7">Amino acid/amide ABC transporter ATP-binding protein 2, HAAT family</fullName>
    </submittedName>
</protein>
<proteinExistence type="inferred from homology"/>
<dbReference type="InterPro" id="IPR003593">
    <property type="entry name" value="AAA+_ATPase"/>
</dbReference>
<dbReference type="Gene3D" id="3.40.50.300">
    <property type="entry name" value="P-loop containing nucleotide triphosphate hydrolases"/>
    <property type="match status" value="1"/>
</dbReference>
<evidence type="ECO:0000256" key="3">
    <source>
        <dbReference type="ARBA" id="ARBA00022741"/>
    </source>
</evidence>